<proteinExistence type="inferred from homology"/>
<dbReference type="AlphaFoldDB" id="A0A9P9BZ94"/>
<comment type="similarity">
    <text evidence="1">Belongs to the zinc-containing alcohol dehydrogenase family.</text>
</comment>
<dbReference type="SMART" id="SM00829">
    <property type="entry name" value="PKS_ER"/>
    <property type="match status" value="1"/>
</dbReference>
<dbReference type="PANTHER" id="PTHR45348:SF7">
    <property type="entry name" value="ZINC BINDING OXIDOREDUCTASE, PUTATIVE-RELATED"/>
    <property type="match status" value="1"/>
</dbReference>
<dbReference type="SUPFAM" id="SSF50129">
    <property type="entry name" value="GroES-like"/>
    <property type="match status" value="1"/>
</dbReference>
<dbReference type="Pfam" id="PF00107">
    <property type="entry name" value="ADH_zinc_N"/>
    <property type="match status" value="1"/>
</dbReference>
<evidence type="ECO:0000259" key="3">
    <source>
        <dbReference type="SMART" id="SM00829"/>
    </source>
</evidence>
<protein>
    <submittedName>
        <fullName evidence="4">Chaperonin 10-like protein</fullName>
    </submittedName>
</protein>
<dbReference type="SUPFAM" id="SSF51735">
    <property type="entry name" value="NAD(P)-binding Rossmann-fold domains"/>
    <property type="match status" value="1"/>
</dbReference>
<dbReference type="Gene3D" id="3.40.50.720">
    <property type="entry name" value="NAD(P)-binding Rossmann-like Domain"/>
    <property type="match status" value="1"/>
</dbReference>
<keyword evidence="2" id="KW-0560">Oxidoreductase</keyword>
<evidence type="ECO:0000256" key="1">
    <source>
        <dbReference type="ARBA" id="ARBA00008072"/>
    </source>
</evidence>
<dbReference type="InterPro" id="IPR011032">
    <property type="entry name" value="GroES-like_sf"/>
</dbReference>
<gene>
    <name evidence="4" type="ORF">B0I36DRAFT_309526</name>
</gene>
<sequence length="394" mass="41058">MAEVTNTALYMDRDCQLSVKRNYTMPVPQADEVLVKVQFSGVNPADVRHGTHLGITPVVLGYDFSGHVVSCPPDCGLSPGDAVAGMTPTGVGRPARYGAHQEFLACPVDCLFRVPGNLPMHHAACLPVVACTAADVLFNVFGFPLPQNVSQTDVVGKPAEVAARVPDAHESTQTKHQAGSGGIVGPLLIWGGSAAVGSCAIQLARACGVKSIIVTASPARHEMLRRLGATHCFDYHDAEVGAKILAAVEEQQEGPIRYALDAAGSFGNGGGGGGDGLSSFEQMTRCGALPGNGVVLVSVVAVGSRAILPFASRARDVTLAVRGQPQPIVIPADEAKAARTTAALQWVVGNYGEAFVLPAVDIWSGSAEDALVELERVEKQGRFGKMAVQHPLQS</sequence>
<dbReference type="InterPro" id="IPR020843">
    <property type="entry name" value="ER"/>
</dbReference>
<dbReference type="Pfam" id="PF08240">
    <property type="entry name" value="ADH_N"/>
    <property type="match status" value="1"/>
</dbReference>
<comment type="caution">
    <text evidence="4">The sequence shown here is derived from an EMBL/GenBank/DDBJ whole genome shotgun (WGS) entry which is preliminary data.</text>
</comment>
<dbReference type="GeneID" id="70181686"/>
<keyword evidence="5" id="KW-1185">Reference proteome</keyword>
<organism evidence="4 5">
    <name type="scientific">Microdochium trichocladiopsis</name>
    <dbReference type="NCBI Taxonomy" id="1682393"/>
    <lineage>
        <taxon>Eukaryota</taxon>
        <taxon>Fungi</taxon>
        <taxon>Dikarya</taxon>
        <taxon>Ascomycota</taxon>
        <taxon>Pezizomycotina</taxon>
        <taxon>Sordariomycetes</taxon>
        <taxon>Xylariomycetidae</taxon>
        <taxon>Xylariales</taxon>
        <taxon>Microdochiaceae</taxon>
        <taxon>Microdochium</taxon>
    </lineage>
</organism>
<dbReference type="OrthoDB" id="10257049at2759"/>
<dbReference type="RefSeq" id="XP_046017924.1">
    <property type="nucleotide sequence ID" value="XM_046152140.1"/>
</dbReference>
<dbReference type="Proteomes" id="UP000756346">
    <property type="component" value="Unassembled WGS sequence"/>
</dbReference>
<dbReference type="PANTHER" id="PTHR45348">
    <property type="entry name" value="HYPOTHETICAL OXIDOREDUCTASE (EUROFUNG)"/>
    <property type="match status" value="1"/>
</dbReference>
<accession>A0A9P9BZ94</accession>
<dbReference type="InterPro" id="IPR047122">
    <property type="entry name" value="Trans-enoyl_RdTase-like"/>
</dbReference>
<dbReference type="EMBL" id="JAGTJQ010000001">
    <property type="protein sequence ID" value="KAH7039869.1"/>
    <property type="molecule type" value="Genomic_DNA"/>
</dbReference>
<dbReference type="InterPro" id="IPR013149">
    <property type="entry name" value="ADH-like_C"/>
</dbReference>
<dbReference type="InterPro" id="IPR036291">
    <property type="entry name" value="NAD(P)-bd_dom_sf"/>
</dbReference>
<dbReference type="CDD" id="cd08249">
    <property type="entry name" value="enoyl_reductase_like"/>
    <property type="match status" value="1"/>
</dbReference>
<name>A0A9P9BZ94_9PEZI</name>
<feature type="domain" description="Enoyl reductase (ER)" evidence="3">
    <location>
        <begin position="12"/>
        <end position="388"/>
    </location>
</feature>
<reference evidence="4" key="1">
    <citation type="journal article" date="2021" name="Nat. Commun.">
        <title>Genetic determinants of endophytism in the Arabidopsis root mycobiome.</title>
        <authorList>
            <person name="Mesny F."/>
            <person name="Miyauchi S."/>
            <person name="Thiergart T."/>
            <person name="Pickel B."/>
            <person name="Atanasova L."/>
            <person name="Karlsson M."/>
            <person name="Huettel B."/>
            <person name="Barry K.W."/>
            <person name="Haridas S."/>
            <person name="Chen C."/>
            <person name="Bauer D."/>
            <person name="Andreopoulos W."/>
            <person name="Pangilinan J."/>
            <person name="LaButti K."/>
            <person name="Riley R."/>
            <person name="Lipzen A."/>
            <person name="Clum A."/>
            <person name="Drula E."/>
            <person name="Henrissat B."/>
            <person name="Kohler A."/>
            <person name="Grigoriev I.V."/>
            <person name="Martin F.M."/>
            <person name="Hacquard S."/>
        </authorList>
    </citation>
    <scope>NUCLEOTIDE SEQUENCE</scope>
    <source>
        <strain evidence="4">MPI-CAGE-CH-0230</strain>
    </source>
</reference>
<evidence type="ECO:0000313" key="4">
    <source>
        <dbReference type="EMBL" id="KAH7039869.1"/>
    </source>
</evidence>
<dbReference type="InterPro" id="IPR013154">
    <property type="entry name" value="ADH-like_N"/>
</dbReference>
<evidence type="ECO:0000313" key="5">
    <source>
        <dbReference type="Proteomes" id="UP000756346"/>
    </source>
</evidence>
<evidence type="ECO:0000256" key="2">
    <source>
        <dbReference type="ARBA" id="ARBA00023002"/>
    </source>
</evidence>
<dbReference type="Gene3D" id="3.90.180.10">
    <property type="entry name" value="Medium-chain alcohol dehydrogenases, catalytic domain"/>
    <property type="match status" value="1"/>
</dbReference>
<dbReference type="GO" id="GO:0016651">
    <property type="term" value="F:oxidoreductase activity, acting on NAD(P)H"/>
    <property type="evidence" value="ECO:0007669"/>
    <property type="project" value="InterPro"/>
</dbReference>